<comment type="caution">
    <text evidence="1">The sequence shown here is derived from an EMBL/GenBank/DDBJ whole genome shotgun (WGS) entry which is preliminary data.</text>
</comment>
<sequence length="292" mass="32595">MYDLKNKKDKIIAFLTFAFIPLFALTTVILIPFMLGVLTTLTDWNGLEVTKFVGLENYITALSDPDFTSTFFNTIKYVVVSMITVNLVGFSLALLVTSNIKGKNIYRSIFFVPNLIGGVLLGFIWQFIFSRVLVYFGKATGIAIFAESWLVDPTKAFWAIVIVTVWQQAGYMMLIYIAGILSVPTDVIEAANVDGATPTQILFKIRIPLMIQSFTISLFMTLKSAFMMYDVNLSLTGGGPYRSTELLTMNIYNDAFLYQEYAPAQAKAVMLFIIVAVLAISQVAITKKMEVE</sequence>
<evidence type="ECO:0000313" key="1">
    <source>
        <dbReference type="EMBL" id="ONI41108.1"/>
    </source>
</evidence>
<reference evidence="1" key="1">
    <citation type="submission" date="2016-08" db="EMBL/GenBank/DDBJ databases">
        <authorList>
            <person name="Ngugi D.K."/>
            <person name="Miyake S."/>
            <person name="Stingl U."/>
        </authorList>
    </citation>
    <scope>NUCLEOTIDE SEQUENCE</scope>
    <source>
        <strain evidence="1">SCG-D08WGA-EpuloA1</strain>
    </source>
</reference>
<protein>
    <submittedName>
        <fullName evidence="1">ABC transporter permease</fullName>
    </submittedName>
</protein>
<proteinExistence type="predicted"/>
<evidence type="ECO:0000313" key="2">
    <source>
        <dbReference type="Proteomes" id="UP000188637"/>
    </source>
</evidence>
<dbReference type="Proteomes" id="UP000188637">
    <property type="component" value="Unassembled WGS sequence"/>
</dbReference>
<accession>A0ACC8XE83</accession>
<dbReference type="EMBL" id="LJHD01000225">
    <property type="protein sequence ID" value="ONI41108.1"/>
    <property type="molecule type" value="Genomic_DNA"/>
</dbReference>
<keyword evidence="2" id="KW-1185">Reference proteome</keyword>
<gene>
    <name evidence="1" type="ORF">AN640_08225</name>
</gene>
<organism evidence="1 2">
    <name type="scientific">Candidatus Epulonipiscium fishelsonii</name>
    <dbReference type="NCBI Taxonomy" id="77094"/>
    <lineage>
        <taxon>Bacteria</taxon>
        <taxon>Bacillati</taxon>
        <taxon>Bacillota</taxon>
        <taxon>Clostridia</taxon>
        <taxon>Lachnospirales</taxon>
        <taxon>Lachnospiraceae</taxon>
        <taxon>Candidatus Epulonipiscium</taxon>
    </lineage>
</organism>
<name>A0ACC8XE83_9FIRM</name>